<organism evidence="2 3">
    <name type="scientific">Helobdella robusta</name>
    <name type="common">Californian leech</name>
    <dbReference type="NCBI Taxonomy" id="6412"/>
    <lineage>
        <taxon>Eukaryota</taxon>
        <taxon>Metazoa</taxon>
        <taxon>Spiralia</taxon>
        <taxon>Lophotrochozoa</taxon>
        <taxon>Annelida</taxon>
        <taxon>Clitellata</taxon>
        <taxon>Hirudinea</taxon>
        <taxon>Rhynchobdellida</taxon>
        <taxon>Glossiphoniidae</taxon>
        <taxon>Helobdella</taxon>
    </lineage>
</organism>
<sequence>MSMQCSVVIQSNRGFQEIPEETCFVQLKKSFLTLNLSEAADEYDGVVDFANNVVGGCACCAGRRSGQRGSAYFQLNDHTYKVRKEMQSLYISTKQKEDADARSTIGRQA</sequence>
<evidence type="ECO:0000313" key="3">
    <source>
        <dbReference type="Proteomes" id="UP000015101"/>
    </source>
</evidence>
<reference evidence="1 3" key="2">
    <citation type="journal article" date="2013" name="Nature">
        <title>Insights into bilaterian evolution from three spiralian genomes.</title>
        <authorList>
            <person name="Simakov O."/>
            <person name="Marletaz F."/>
            <person name="Cho S.J."/>
            <person name="Edsinger-Gonzales E."/>
            <person name="Havlak P."/>
            <person name="Hellsten U."/>
            <person name="Kuo D.H."/>
            <person name="Larsson T."/>
            <person name="Lv J."/>
            <person name="Arendt D."/>
            <person name="Savage R."/>
            <person name="Osoegawa K."/>
            <person name="de Jong P."/>
            <person name="Grimwood J."/>
            <person name="Chapman J.A."/>
            <person name="Shapiro H."/>
            <person name="Aerts A."/>
            <person name="Otillar R.P."/>
            <person name="Terry A.Y."/>
            <person name="Boore J.L."/>
            <person name="Grigoriev I.V."/>
            <person name="Lindberg D.R."/>
            <person name="Seaver E.C."/>
            <person name="Weisblat D.A."/>
            <person name="Putnam N.H."/>
            <person name="Rokhsar D.S."/>
        </authorList>
    </citation>
    <scope>NUCLEOTIDE SEQUENCE</scope>
</reference>
<dbReference type="CTD" id="20203797"/>
<accession>T1F4P8</accession>
<dbReference type="InParanoid" id="T1F4P8"/>
<evidence type="ECO:0000313" key="2">
    <source>
        <dbReference type="EnsemblMetazoa" id="HelroP171807"/>
    </source>
</evidence>
<proteinExistence type="predicted"/>
<gene>
    <name evidence="2" type="primary">20203797</name>
    <name evidence="1" type="ORF">HELRODRAFT_171807</name>
</gene>
<dbReference type="KEGG" id="hro:HELRODRAFT_171807"/>
<dbReference type="GeneID" id="20203797"/>
<dbReference type="AlphaFoldDB" id="T1F4P8"/>
<dbReference type="RefSeq" id="XP_009016723.1">
    <property type="nucleotide sequence ID" value="XM_009018475.1"/>
</dbReference>
<reference evidence="3" key="1">
    <citation type="submission" date="2012-12" db="EMBL/GenBank/DDBJ databases">
        <authorList>
            <person name="Hellsten U."/>
            <person name="Grimwood J."/>
            <person name="Chapman J.A."/>
            <person name="Shapiro H."/>
            <person name="Aerts A."/>
            <person name="Otillar R.P."/>
            <person name="Terry A.Y."/>
            <person name="Boore J.L."/>
            <person name="Simakov O."/>
            <person name="Marletaz F."/>
            <person name="Cho S.-J."/>
            <person name="Edsinger-Gonzales E."/>
            <person name="Havlak P."/>
            <person name="Kuo D.-H."/>
            <person name="Larsson T."/>
            <person name="Lv J."/>
            <person name="Arendt D."/>
            <person name="Savage R."/>
            <person name="Osoegawa K."/>
            <person name="de Jong P."/>
            <person name="Lindberg D.R."/>
            <person name="Seaver E.C."/>
            <person name="Weisblat D.A."/>
            <person name="Putnam N.H."/>
            <person name="Grigoriev I.V."/>
            <person name="Rokhsar D.S."/>
        </authorList>
    </citation>
    <scope>NUCLEOTIDE SEQUENCE</scope>
</reference>
<dbReference type="EMBL" id="AMQM01003935">
    <property type="status" value="NOT_ANNOTATED_CDS"/>
    <property type="molecule type" value="Genomic_DNA"/>
</dbReference>
<evidence type="ECO:0000313" key="1">
    <source>
        <dbReference type="EMBL" id="ESO05408.1"/>
    </source>
</evidence>
<keyword evidence="3" id="KW-1185">Reference proteome</keyword>
<dbReference type="EMBL" id="KB096365">
    <property type="protein sequence ID" value="ESO05408.1"/>
    <property type="molecule type" value="Genomic_DNA"/>
</dbReference>
<dbReference type="Proteomes" id="UP000015101">
    <property type="component" value="Unassembled WGS sequence"/>
</dbReference>
<reference evidence="2" key="3">
    <citation type="submission" date="2015-06" db="UniProtKB">
        <authorList>
            <consortium name="EnsemblMetazoa"/>
        </authorList>
    </citation>
    <scope>IDENTIFICATION</scope>
</reference>
<protein>
    <submittedName>
        <fullName evidence="1 2">Uncharacterized protein</fullName>
    </submittedName>
</protein>
<name>T1F4P8_HELRO</name>
<dbReference type="HOGENOM" id="CLU_2186769_0_0_1"/>
<dbReference type="EnsemblMetazoa" id="HelroT171807">
    <property type="protein sequence ID" value="HelroP171807"/>
    <property type="gene ID" value="HelroG171807"/>
</dbReference>